<name>A0A9Q1CUQ5_HOLLE</name>
<dbReference type="PROSITE" id="PS50835">
    <property type="entry name" value="IG_LIKE"/>
    <property type="match status" value="1"/>
</dbReference>
<sequence>MSCFSSFSRTVKPAVPFPIIRSCGEVSNKCYAKRDDDDAFQCSIRGARPSIILEFMARTVEGDKDILEERRTIFENGEYGALATTREVFRYSSCLVLLVCKADAAPGLLEHNESLILVQNVPMEILGTKILYRYVERNRKIVLSCAKGDAAFVVWKKRSSFEYNVYEDLLYYVLIEEKFMEIFAENINVTRRGSLVIPRVEVKHEGMYVCVSGDGVSDSTIAYKLDVIVYPNPAYPVITGCSHRDYCELRRKYQGNLTCEVKGIRPQIKLEWKIPSQQENDKITFPTHQLTVEDNGETFDVTLISTYDIQDQSLDRMTVECNVLEPSHTKLKLSRKFDLIFMRGKQRLITR</sequence>
<dbReference type="SUPFAM" id="SSF48726">
    <property type="entry name" value="Immunoglobulin"/>
    <property type="match status" value="1"/>
</dbReference>
<dbReference type="InterPro" id="IPR013783">
    <property type="entry name" value="Ig-like_fold"/>
</dbReference>
<evidence type="ECO:0000259" key="1">
    <source>
        <dbReference type="PROSITE" id="PS50835"/>
    </source>
</evidence>
<evidence type="ECO:0000313" key="2">
    <source>
        <dbReference type="EMBL" id="KAJ8051214.1"/>
    </source>
</evidence>
<organism evidence="2 3">
    <name type="scientific">Holothuria leucospilota</name>
    <name type="common">Black long sea cucumber</name>
    <name type="synonym">Mertensiothuria leucospilota</name>
    <dbReference type="NCBI Taxonomy" id="206669"/>
    <lineage>
        <taxon>Eukaryota</taxon>
        <taxon>Metazoa</taxon>
        <taxon>Echinodermata</taxon>
        <taxon>Eleutherozoa</taxon>
        <taxon>Echinozoa</taxon>
        <taxon>Holothuroidea</taxon>
        <taxon>Aspidochirotacea</taxon>
        <taxon>Aspidochirotida</taxon>
        <taxon>Holothuriidae</taxon>
        <taxon>Holothuria</taxon>
    </lineage>
</organism>
<protein>
    <recommendedName>
        <fullName evidence="1">Ig-like domain-containing protein</fullName>
    </recommendedName>
</protein>
<comment type="caution">
    <text evidence="2">The sequence shown here is derived from an EMBL/GenBank/DDBJ whole genome shotgun (WGS) entry which is preliminary data.</text>
</comment>
<feature type="domain" description="Ig-like" evidence="1">
    <location>
        <begin position="233"/>
        <end position="338"/>
    </location>
</feature>
<dbReference type="EMBL" id="JAIZAY010000001">
    <property type="protein sequence ID" value="KAJ8051214.1"/>
    <property type="molecule type" value="Genomic_DNA"/>
</dbReference>
<reference evidence="2" key="1">
    <citation type="submission" date="2021-10" db="EMBL/GenBank/DDBJ databases">
        <title>Tropical sea cucumber genome reveals ecological adaptation and Cuvierian tubules defense mechanism.</title>
        <authorList>
            <person name="Chen T."/>
        </authorList>
    </citation>
    <scope>NUCLEOTIDE SEQUENCE</scope>
    <source>
        <strain evidence="2">Nanhai2018</strain>
        <tissue evidence="2">Muscle</tissue>
    </source>
</reference>
<dbReference type="Proteomes" id="UP001152320">
    <property type="component" value="Chromosome 1"/>
</dbReference>
<dbReference type="InterPro" id="IPR036179">
    <property type="entry name" value="Ig-like_dom_sf"/>
</dbReference>
<proteinExistence type="predicted"/>
<keyword evidence="3" id="KW-1185">Reference proteome</keyword>
<dbReference type="Gene3D" id="2.60.40.10">
    <property type="entry name" value="Immunoglobulins"/>
    <property type="match status" value="1"/>
</dbReference>
<accession>A0A9Q1CUQ5</accession>
<evidence type="ECO:0000313" key="3">
    <source>
        <dbReference type="Proteomes" id="UP001152320"/>
    </source>
</evidence>
<gene>
    <name evidence="2" type="ORF">HOLleu_04697</name>
</gene>
<dbReference type="InterPro" id="IPR007110">
    <property type="entry name" value="Ig-like_dom"/>
</dbReference>
<dbReference type="AlphaFoldDB" id="A0A9Q1CUQ5"/>